<name>A0A8R7QKJ0_TRIUA</name>
<dbReference type="Gramene" id="TuG1812G0500005102.01.T01">
    <property type="protein sequence ID" value="TuG1812G0500005102.01.T01"/>
    <property type="gene ID" value="TuG1812G0500005102.01"/>
</dbReference>
<feature type="domain" description="BHLH" evidence="6">
    <location>
        <begin position="109"/>
        <end position="158"/>
    </location>
</feature>
<dbReference type="PANTHER" id="PTHR45855">
    <property type="entry name" value="TRANSCRIPTION FACTOR PIF1-RELATED"/>
    <property type="match status" value="1"/>
</dbReference>
<comment type="similarity">
    <text evidence="1">Belongs to the bHLH protein family.</text>
</comment>
<evidence type="ECO:0000256" key="2">
    <source>
        <dbReference type="ARBA" id="ARBA00023015"/>
    </source>
</evidence>
<organism evidence="7 8">
    <name type="scientific">Triticum urartu</name>
    <name type="common">Red wild einkorn</name>
    <name type="synonym">Crithodium urartu</name>
    <dbReference type="NCBI Taxonomy" id="4572"/>
    <lineage>
        <taxon>Eukaryota</taxon>
        <taxon>Viridiplantae</taxon>
        <taxon>Streptophyta</taxon>
        <taxon>Embryophyta</taxon>
        <taxon>Tracheophyta</taxon>
        <taxon>Spermatophyta</taxon>
        <taxon>Magnoliopsida</taxon>
        <taxon>Liliopsida</taxon>
        <taxon>Poales</taxon>
        <taxon>Poaceae</taxon>
        <taxon>BOP clade</taxon>
        <taxon>Pooideae</taxon>
        <taxon>Triticodae</taxon>
        <taxon>Triticeae</taxon>
        <taxon>Triticinae</taxon>
        <taxon>Triticum</taxon>
    </lineage>
</organism>
<evidence type="ECO:0000313" key="8">
    <source>
        <dbReference type="Proteomes" id="UP000015106"/>
    </source>
</evidence>
<keyword evidence="3" id="KW-0238">DNA-binding</keyword>
<protein>
    <recommendedName>
        <fullName evidence="6">BHLH domain-containing protein</fullName>
    </recommendedName>
</protein>
<dbReference type="EnsemblPlants" id="TuG1812G0500005102.01.T01">
    <property type="protein sequence ID" value="TuG1812G0500005102.01.T01"/>
    <property type="gene ID" value="TuG1812G0500005102.01"/>
</dbReference>
<reference evidence="8" key="1">
    <citation type="journal article" date="2013" name="Nature">
        <title>Draft genome of the wheat A-genome progenitor Triticum urartu.</title>
        <authorList>
            <person name="Ling H.Q."/>
            <person name="Zhao S."/>
            <person name="Liu D."/>
            <person name="Wang J."/>
            <person name="Sun H."/>
            <person name="Zhang C."/>
            <person name="Fan H."/>
            <person name="Li D."/>
            <person name="Dong L."/>
            <person name="Tao Y."/>
            <person name="Gao C."/>
            <person name="Wu H."/>
            <person name="Li Y."/>
            <person name="Cui Y."/>
            <person name="Guo X."/>
            <person name="Zheng S."/>
            <person name="Wang B."/>
            <person name="Yu K."/>
            <person name="Liang Q."/>
            <person name="Yang W."/>
            <person name="Lou X."/>
            <person name="Chen J."/>
            <person name="Feng M."/>
            <person name="Jian J."/>
            <person name="Zhang X."/>
            <person name="Luo G."/>
            <person name="Jiang Y."/>
            <person name="Liu J."/>
            <person name="Wang Z."/>
            <person name="Sha Y."/>
            <person name="Zhang B."/>
            <person name="Wu H."/>
            <person name="Tang D."/>
            <person name="Shen Q."/>
            <person name="Xue P."/>
            <person name="Zou S."/>
            <person name="Wang X."/>
            <person name="Liu X."/>
            <person name="Wang F."/>
            <person name="Yang Y."/>
            <person name="An X."/>
            <person name="Dong Z."/>
            <person name="Zhang K."/>
            <person name="Zhang X."/>
            <person name="Luo M.C."/>
            <person name="Dvorak J."/>
            <person name="Tong Y."/>
            <person name="Wang J."/>
            <person name="Yang H."/>
            <person name="Li Z."/>
            <person name="Wang D."/>
            <person name="Zhang A."/>
            <person name="Wang J."/>
        </authorList>
    </citation>
    <scope>NUCLEOTIDE SEQUENCE</scope>
    <source>
        <strain evidence="8">cv. G1812</strain>
    </source>
</reference>
<dbReference type="GO" id="GO:0046983">
    <property type="term" value="F:protein dimerization activity"/>
    <property type="evidence" value="ECO:0007669"/>
    <property type="project" value="InterPro"/>
</dbReference>
<dbReference type="InterPro" id="IPR045239">
    <property type="entry name" value="bHLH95_bHLH"/>
</dbReference>
<dbReference type="GO" id="GO:0005634">
    <property type="term" value="C:nucleus"/>
    <property type="evidence" value="ECO:0007669"/>
    <property type="project" value="TreeGrafter"/>
</dbReference>
<dbReference type="SUPFAM" id="SSF47459">
    <property type="entry name" value="HLH, helix-loop-helix DNA-binding domain"/>
    <property type="match status" value="1"/>
</dbReference>
<dbReference type="InterPro" id="IPR031066">
    <property type="entry name" value="bHLH_ALC-like_plant"/>
</dbReference>
<dbReference type="Pfam" id="PF00010">
    <property type="entry name" value="HLH"/>
    <property type="match status" value="1"/>
</dbReference>
<sequence length="158" mass="17394">MDMSVGACGDLYELAWKGGGITISSCLRRPEVLHVPPSEDEMATWLYPIITVGGQDRVGDDDDVAEQRSDNRVITSEDSNKLLKEKSGKTVKHNMATDTTSDSTATRTASGGTQSQTEKRRRSKINKSLKTLQRLVPGCDDKRCSQASTLDLTIRYIK</sequence>
<evidence type="ECO:0000313" key="7">
    <source>
        <dbReference type="EnsemblPlants" id="TuG1812G0500005102.01.T01"/>
    </source>
</evidence>
<dbReference type="Gene3D" id="4.10.280.10">
    <property type="entry name" value="Helix-loop-helix DNA-binding domain"/>
    <property type="match status" value="1"/>
</dbReference>
<dbReference type="SMART" id="SM00353">
    <property type="entry name" value="HLH"/>
    <property type="match status" value="1"/>
</dbReference>
<reference evidence="7" key="3">
    <citation type="submission" date="2022-06" db="UniProtKB">
        <authorList>
            <consortium name="EnsemblPlants"/>
        </authorList>
    </citation>
    <scope>IDENTIFICATION</scope>
</reference>
<keyword evidence="8" id="KW-1185">Reference proteome</keyword>
<dbReference type="AlphaFoldDB" id="A0A8R7QKJ0"/>
<keyword evidence="4" id="KW-0804">Transcription</keyword>
<dbReference type="GO" id="GO:0003677">
    <property type="term" value="F:DNA binding"/>
    <property type="evidence" value="ECO:0007669"/>
    <property type="project" value="UniProtKB-KW"/>
</dbReference>
<feature type="compositionally biased region" description="Low complexity" evidence="5">
    <location>
        <begin position="96"/>
        <end position="113"/>
    </location>
</feature>
<dbReference type="Proteomes" id="UP000015106">
    <property type="component" value="Chromosome 5"/>
</dbReference>
<dbReference type="PROSITE" id="PS50888">
    <property type="entry name" value="BHLH"/>
    <property type="match status" value="1"/>
</dbReference>
<evidence type="ECO:0000256" key="4">
    <source>
        <dbReference type="ARBA" id="ARBA00023163"/>
    </source>
</evidence>
<evidence type="ECO:0000256" key="1">
    <source>
        <dbReference type="ARBA" id="ARBA00005510"/>
    </source>
</evidence>
<feature type="compositionally biased region" description="Basic and acidic residues" evidence="5">
    <location>
        <begin position="78"/>
        <end position="88"/>
    </location>
</feature>
<evidence type="ECO:0000256" key="5">
    <source>
        <dbReference type="SAM" id="MobiDB-lite"/>
    </source>
</evidence>
<dbReference type="InterPro" id="IPR011598">
    <property type="entry name" value="bHLH_dom"/>
</dbReference>
<proteinExistence type="inferred from homology"/>
<reference evidence="7" key="2">
    <citation type="submission" date="2018-03" db="EMBL/GenBank/DDBJ databases">
        <title>The Triticum urartu genome reveals the dynamic nature of wheat genome evolution.</title>
        <authorList>
            <person name="Ling H."/>
            <person name="Ma B."/>
            <person name="Shi X."/>
            <person name="Liu H."/>
            <person name="Dong L."/>
            <person name="Sun H."/>
            <person name="Cao Y."/>
            <person name="Gao Q."/>
            <person name="Zheng S."/>
            <person name="Li Y."/>
            <person name="Yu Y."/>
            <person name="Du H."/>
            <person name="Qi M."/>
            <person name="Li Y."/>
            <person name="Yu H."/>
            <person name="Cui Y."/>
            <person name="Wang N."/>
            <person name="Chen C."/>
            <person name="Wu H."/>
            <person name="Zhao Y."/>
            <person name="Zhang J."/>
            <person name="Li Y."/>
            <person name="Zhou W."/>
            <person name="Zhang B."/>
            <person name="Hu W."/>
            <person name="Eijk M."/>
            <person name="Tang J."/>
            <person name="Witsenboer H."/>
            <person name="Zhao S."/>
            <person name="Li Z."/>
            <person name="Zhang A."/>
            <person name="Wang D."/>
            <person name="Liang C."/>
        </authorList>
    </citation>
    <scope>NUCLEOTIDE SEQUENCE [LARGE SCALE GENOMIC DNA]</scope>
    <source>
        <strain evidence="7">cv. G1812</strain>
    </source>
</reference>
<dbReference type="PANTHER" id="PTHR45855:SF24">
    <property type="entry name" value="HELIX-LOOP-HELIX DNA-BINDING DOMAIN CONTAINING PROTEIN, EXPRESSED"/>
    <property type="match status" value="1"/>
</dbReference>
<evidence type="ECO:0000256" key="3">
    <source>
        <dbReference type="ARBA" id="ARBA00023125"/>
    </source>
</evidence>
<dbReference type="InterPro" id="IPR036638">
    <property type="entry name" value="HLH_DNA-bd_sf"/>
</dbReference>
<accession>A0A8R7QKJ0</accession>
<evidence type="ECO:0000259" key="6">
    <source>
        <dbReference type="PROSITE" id="PS50888"/>
    </source>
</evidence>
<dbReference type="CDD" id="cd11393">
    <property type="entry name" value="bHLH_AtbHLH_like"/>
    <property type="match status" value="1"/>
</dbReference>
<keyword evidence="2" id="KW-0805">Transcription regulation</keyword>
<feature type="region of interest" description="Disordered" evidence="5">
    <location>
        <begin position="57"/>
        <end position="125"/>
    </location>
</feature>